<dbReference type="Pfam" id="PF01381">
    <property type="entry name" value="HTH_3"/>
    <property type="match status" value="1"/>
</dbReference>
<reference evidence="2" key="1">
    <citation type="submission" date="2022-08" db="EMBL/GenBank/DDBJ databases">
        <title>Genomic Encyclopedia of Type Strains, Phase III (KMG-III): the genomes of soil and plant-associated and newly described type strains.</title>
        <authorList>
            <person name="Whitman W."/>
        </authorList>
    </citation>
    <scope>NUCLEOTIDE SEQUENCE</scope>
    <source>
        <strain evidence="2">HMT 1</strain>
    </source>
</reference>
<dbReference type="InterPro" id="IPR010982">
    <property type="entry name" value="Lambda_DNA-bd_dom_sf"/>
</dbReference>
<dbReference type="AlphaFoldDB" id="A0AAE3HPH6"/>
<dbReference type="InterPro" id="IPR001387">
    <property type="entry name" value="Cro/C1-type_HTH"/>
</dbReference>
<name>A0AAE3HPH6_9GAMM</name>
<dbReference type="Gene3D" id="1.10.260.40">
    <property type="entry name" value="lambda repressor-like DNA-binding domains"/>
    <property type="match status" value="1"/>
</dbReference>
<accession>A0AAE3HPH6</accession>
<organism evidence="2 3">
    <name type="scientific">Methylohalomonas lacus</name>
    <dbReference type="NCBI Taxonomy" id="398773"/>
    <lineage>
        <taxon>Bacteria</taxon>
        <taxon>Pseudomonadati</taxon>
        <taxon>Pseudomonadota</taxon>
        <taxon>Gammaproteobacteria</taxon>
        <taxon>Methylohalomonadales</taxon>
        <taxon>Methylohalomonadaceae</taxon>
        <taxon>Methylohalomonas</taxon>
    </lineage>
</organism>
<dbReference type="CDD" id="cd00093">
    <property type="entry name" value="HTH_XRE"/>
    <property type="match status" value="1"/>
</dbReference>
<evidence type="ECO:0000313" key="2">
    <source>
        <dbReference type="EMBL" id="MCS3904513.1"/>
    </source>
</evidence>
<sequence length="81" mass="8927">MEHLVHTPEQLGLVLNNQRRARQLTQAQAARAVGLRAKTVSGLENRPAGATLASFFKLLAALDLELVIRRRGPSSTSHTEW</sequence>
<gene>
    <name evidence="2" type="ORF">J2T55_002552</name>
</gene>
<dbReference type="SMART" id="SM00530">
    <property type="entry name" value="HTH_XRE"/>
    <property type="match status" value="1"/>
</dbReference>
<comment type="caution">
    <text evidence="2">The sequence shown here is derived from an EMBL/GenBank/DDBJ whole genome shotgun (WGS) entry which is preliminary data.</text>
</comment>
<keyword evidence="3" id="KW-1185">Reference proteome</keyword>
<protein>
    <submittedName>
        <fullName evidence="2">HTH-type transcriptional regulator/antitoxin HipB</fullName>
    </submittedName>
</protein>
<dbReference type="EMBL" id="JANUCT010000025">
    <property type="protein sequence ID" value="MCS3904513.1"/>
    <property type="molecule type" value="Genomic_DNA"/>
</dbReference>
<dbReference type="SUPFAM" id="SSF47413">
    <property type="entry name" value="lambda repressor-like DNA-binding domains"/>
    <property type="match status" value="1"/>
</dbReference>
<dbReference type="Proteomes" id="UP001204445">
    <property type="component" value="Unassembled WGS sequence"/>
</dbReference>
<dbReference type="GO" id="GO:0003677">
    <property type="term" value="F:DNA binding"/>
    <property type="evidence" value="ECO:0007669"/>
    <property type="project" value="InterPro"/>
</dbReference>
<evidence type="ECO:0000259" key="1">
    <source>
        <dbReference type="PROSITE" id="PS50943"/>
    </source>
</evidence>
<dbReference type="PROSITE" id="PS50943">
    <property type="entry name" value="HTH_CROC1"/>
    <property type="match status" value="1"/>
</dbReference>
<proteinExistence type="predicted"/>
<dbReference type="RefSeq" id="WP_259057583.1">
    <property type="nucleotide sequence ID" value="NZ_JANUCT010000025.1"/>
</dbReference>
<feature type="domain" description="HTH cro/C1-type" evidence="1">
    <location>
        <begin position="15"/>
        <end position="69"/>
    </location>
</feature>
<evidence type="ECO:0000313" key="3">
    <source>
        <dbReference type="Proteomes" id="UP001204445"/>
    </source>
</evidence>